<organism evidence="7 8">
    <name type="scientific">Desulfomicrobium orale DSM 12838</name>
    <dbReference type="NCBI Taxonomy" id="888061"/>
    <lineage>
        <taxon>Bacteria</taxon>
        <taxon>Pseudomonadati</taxon>
        <taxon>Thermodesulfobacteriota</taxon>
        <taxon>Desulfovibrionia</taxon>
        <taxon>Desulfovibrionales</taxon>
        <taxon>Desulfomicrobiaceae</taxon>
        <taxon>Desulfomicrobium</taxon>
    </lineage>
</organism>
<protein>
    <recommendedName>
        <fullName evidence="6">Peptidase S54 rhomboid domain-containing protein</fullName>
    </recommendedName>
</protein>
<feature type="transmembrane region" description="Helical" evidence="5">
    <location>
        <begin position="238"/>
        <end position="254"/>
    </location>
</feature>
<dbReference type="STRING" id="888061.AXF15_05710"/>
<keyword evidence="2 5" id="KW-0812">Transmembrane</keyword>
<dbReference type="GO" id="GO:0016020">
    <property type="term" value="C:membrane"/>
    <property type="evidence" value="ECO:0007669"/>
    <property type="project" value="UniProtKB-SubCell"/>
</dbReference>
<keyword evidence="4 5" id="KW-0472">Membrane</keyword>
<evidence type="ECO:0000256" key="2">
    <source>
        <dbReference type="ARBA" id="ARBA00022692"/>
    </source>
</evidence>
<dbReference type="RefSeq" id="WP_066604528.1">
    <property type="nucleotide sequence ID" value="NZ_CP014230.1"/>
</dbReference>
<feature type="transmembrane region" description="Helical" evidence="5">
    <location>
        <begin position="214"/>
        <end position="232"/>
    </location>
</feature>
<evidence type="ECO:0000259" key="6">
    <source>
        <dbReference type="Pfam" id="PF01694"/>
    </source>
</evidence>
<dbReference type="InterPro" id="IPR022764">
    <property type="entry name" value="Peptidase_S54_rhomboid_dom"/>
</dbReference>
<dbReference type="EMBL" id="CP014230">
    <property type="protein sequence ID" value="AMD92650.1"/>
    <property type="molecule type" value="Genomic_DNA"/>
</dbReference>
<keyword evidence="3 5" id="KW-1133">Transmembrane helix</keyword>
<evidence type="ECO:0000256" key="1">
    <source>
        <dbReference type="ARBA" id="ARBA00004141"/>
    </source>
</evidence>
<feature type="transmembrane region" description="Helical" evidence="5">
    <location>
        <begin position="184"/>
        <end position="202"/>
    </location>
</feature>
<reference evidence="8" key="1">
    <citation type="submission" date="2016-02" db="EMBL/GenBank/DDBJ databases">
        <authorList>
            <person name="Holder M.E."/>
            <person name="Ajami N.J."/>
            <person name="Petrosino J.F."/>
        </authorList>
    </citation>
    <scope>NUCLEOTIDE SEQUENCE [LARGE SCALE GENOMIC DNA]</scope>
    <source>
        <strain evidence="8">DSM 12838</strain>
    </source>
</reference>
<proteinExistence type="predicted"/>
<dbReference type="AlphaFoldDB" id="A0A0X8JPN9"/>
<evidence type="ECO:0000313" key="7">
    <source>
        <dbReference type="EMBL" id="AMD92650.1"/>
    </source>
</evidence>
<feature type="domain" description="Peptidase S54 rhomboid" evidence="6">
    <location>
        <begin position="119"/>
        <end position="254"/>
    </location>
</feature>
<sequence>MIDILPMLAPGGEESLPDRKTMRTWMLVLQSQGILCRTEAGPRLLVSPAMAQAACAEIMAYERENRTLPRPEPLPDNSWISLLIVGGCVLLTLWLDPQSGPRPAWYLNGRADSGRILHGEWWRCVTALFLHADAGHLLSNAAALSLLGILLSRRLGSGLTWGLFVLTGALGNAVNAWIQGPGHLSVGASTGVFGLVGVLAGGAGALKPGGRMRILFLSLGFALSLLAMLGAGEERVDVGAHLFGLLCGLPFGLLPGRRKAAGWRGLNLAAGGAGAALSCWAWSLAAAA</sequence>
<dbReference type="InterPro" id="IPR035952">
    <property type="entry name" value="Rhomboid-like_sf"/>
</dbReference>
<accession>A0A0X8JPN9</accession>
<feature type="transmembrane region" description="Helical" evidence="5">
    <location>
        <begin position="159"/>
        <end position="178"/>
    </location>
</feature>
<evidence type="ECO:0000256" key="4">
    <source>
        <dbReference type="ARBA" id="ARBA00023136"/>
    </source>
</evidence>
<dbReference type="Pfam" id="PF01694">
    <property type="entry name" value="Rhomboid"/>
    <property type="match status" value="1"/>
</dbReference>
<dbReference type="OrthoDB" id="9813074at2"/>
<comment type="subcellular location">
    <subcellularLocation>
        <location evidence="1">Membrane</location>
        <topology evidence="1">Multi-pass membrane protein</topology>
    </subcellularLocation>
</comment>
<dbReference type="PANTHER" id="PTHR43066">
    <property type="entry name" value="RHOMBOID-RELATED PROTEIN"/>
    <property type="match status" value="1"/>
</dbReference>
<feature type="transmembrane region" description="Helical" evidence="5">
    <location>
        <begin position="266"/>
        <end position="285"/>
    </location>
</feature>
<gene>
    <name evidence="7" type="ORF">AXF15_05710</name>
</gene>
<dbReference type="Gene3D" id="1.20.1540.10">
    <property type="entry name" value="Rhomboid-like"/>
    <property type="match status" value="1"/>
</dbReference>
<dbReference type="SUPFAM" id="SSF144091">
    <property type="entry name" value="Rhomboid-like"/>
    <property type="match status" value="1"/>
</dbReference>
<evidence type="ECO:0000256" key="3">
    <source>
        <dbReference type="ARBA" id="ARBA00022989"/>
    </source>
</evidence>
<evidence type="ECO:0000256" key="5">
    <source>
        <dbReference type="SAM" id="Phobius"/>
    </source>
</evidence>
<keyword evidence="8" id="KW-1185">Reference proteome</keyword>
<dbReference type="PANTHER" id="PTHR43066:SF5">
    <property type="entry name" value="RHOMBOID-LIKE PROTEIN 11, CHLOROPLASTIC-RELATED"/>
    <property type="match status" value="1"/>
</dbReference>
<dbReference type="Proteomes" id="UP000063964">
    <property type="component" value="Chromosome"/>
</dbReference>
<evidence type="ECO:0000313" key="8">
    <source>
        <dbReference type="Proteomes" id="UP000063964"/>
    </source>
</evidence>
<name>A0A0X8JPN9_9BACT</name>
<dbReference type="GO" id="GO:0004252">
    <property type="term" value="F:serine-type endopeptidase activity"/>
    <property type="evidence" value="ECO:0007669"/>
    <property type="project" value="InterPro"/>
</dbReference>
<dbReference type="KEGG" id="doa:AXF15_05710"/>